<name>A0A448WMG5_9PLAT</name>
<sequence length="140" mass="15336">MYLFFLEGRVEFRTSAGSDQAQIFWGPLHLSLEHLVEHYSRFADGIPTRLRYAVSSLACVVNLEQQLTCPILVDHSANRLCNGAAAWGLPGGPRMGAPLAMPGNIVAAVNTAHGGGLHQICKKEIFAKFDLRRLLCPLHV</sequence>
<comment type="caution">
    <text evidence="1">The sequence shown here is derived from an EMBL/GenBank/DDBJ whole genome shotgun (WGS) entry which is preliminary data.</text>
</comment>
<organism evidence="1 2">
    <name type="scientific">Protopolystoma xenopodis</name>
    <dbReference type="NCBI Taxonomy" id="117903"/>
    <lineage>
        <taxon>Eukaryota</taxon>
        <taxon>Metazoa</taxon>
        <taxon>Spiralia</taxon>
        <taxon>Lophotrochozoa</taxon>
        <taxon>Platyhelminthes</taxon>
        <taxon>Monogenea</taxon>
        <taxon>Polyopisthocotylea</taxon>
        <taxon>Polystomatidea</taxon>
        <taxon>Polystomatidae</taxon>
        <taxon>Protopolystoma</taxon>
    </lineage>
</organism>
<dbReference type="InterPro" id="IPR036860">
    <property type="entry name" value="SH2_dom_sf"/>
</dbReference>
<evidence type="ECO:0008006" key="3">
    <source>
        <dbReference type="Google" id="ProtNLM"/>
    </source>
</evidence>
<dbReference type="EMBL" id="CAAALY010024458">
    <property type="protein sequence ID" value="VEL15387.1"/>
    <property type="molecule type" value="Genomic_DNA"/>
</dbReference>
<dbReference type="AlphaFoldDB" id="A0A448WMG5"/>
<reference evidence="1" key="1">
    <citation type="submission" date="2018-11" db="EMBL/GenBank/DDBJ databases">
        <authorList>
            <consortium name="Pathogen Informatics"/>
        </authorList>
    </citation>
    <scope>NUCLEOTIDE SEQUENCE</scope>
</reference>
<gene>
    <name evidence="1" type="ORF">PXEA_LOCUS8827</name>
</gene>
<accession>A0A448WMG5</accession>
<keyword evidence="2" id="KW-1185">Reference proteome</keyword>
<dbReference type="Proteomes" id="UP000784294">
    <property type="component" value="Unassembled WGS sequence"/>
</dbReference>
<protein>
    <recommendedName>
        <fullName evidence="3">SH2 domain-containing protein</fullName>
    </recommendedName>
</protein>
<evidence type="ECO:0000313" key="2">
    <source>
        <dbReference type="Proteomes" id="UP000784294"/>
    </source>
</evidence>
<proteinExistence type="predicted"/>
<dbReference type="SUPFAM" id="SSF55550">
    <property type="entry name" value="SH2 domain"/>
    <property type="match status" value="1"/>
</dbReference>
<evidence type="ECO:0000313" key="1">
    <source>
        <dbReference type="EMBL" id="VEL15387.1"/>
    </source>
</evidence>